<dbReference type="InterPro" id="IPR020846">
    <property type="entry name" value="MFS_dom"/>
</dbReference>
<sequence>MPAGTISAMETNHIRSLQGLRAHPVGVVLALSLGAAVSLGITRFAYALLLPVMREDLGWTYTLAGAMNTFNALGYLLGALVAPALLRRLAPGTLLLWGAVLATLFMALSGFFVEAAPLLLQRLLAGVASAVIFIAGGLMAARLGALDVGRSGLLLGLYYGGVGWGISASALLVPSVLASAPALHGWTWAWWALAAVCALATVVLVWPVRALRVLTAPAPAPATVAGMGVGAKAVAGPAAPPAPVPLRALAPALLGYTLFGVGYIGYMTFVVALLREQGMASGTVTLFYALLGLAVVLSSRVWAGLLDRSRGGQALALLNGLLGAATLLPALTSAWPVVMASGLLFGGVFLAVVASTTALVRHNLPPAQWAGGISAFTVVFAVGQIVGPTVVGWIADGPGGLARGLVYSAVALWLGALVAARQRPL</sequence>
<dbReference type="PANTHER" id="PTHR23537:SF1">
    <property type="entry name" value="SUGAR TRANSPORTER"/>
    <property type="match status" value="1"/>
</dbReference>
<name>A0A1H3XNW9_9BURK</name>
<dbReference type="STRING" id="592050.SAMN05421875_10467"/>
<dbReference type="InterPro" id="IPR010645">
    <property type="entry name" value="MFS_4"/>
</dbReference>
<gene>
    <name evidence="6" type="ORF">SAMN05421875_10467</name>
</gene>
<reference evidence="7" key="1">
    <citation type="submission" date="2016-10" db="EMBL/GenBank/DDBJ databases">
        <authorList>
            <person name="Varghese N."/>
            <person name="Submissions S."/>
        </authorList>
    </citation>
    <scope>NUCLEOTIDE SEQUENCE [LARGE SCALE GENOMIC DNA]</scope>
    <source>
        <strain evidence="7">DSM 25157</strain>
    </source>
</reference>
<keyword evidence="7" id="KW-1185">Reference proteome</keyword>
<feature type="transmembrane region" description="Helical" evidence="4">
    <location>
        <begin position="25"/>
        <end position="46"/>
    </location>
</feature>
<dbReference type="EMBL" id="FNQJ01000004">
    <property type="protein sequence ID" value="SEA01137.1"/>
    <property type="molecule type" value="Genomic_DNA"/>
</dbReference>
<protein>
    <submittedName>
        <fullName evidence="6">Predicted arabinose efflux permease, MFS family</fullName>
    </submittedName>
</protein>
<evidence type="ECO:0000259" key="5">
    <source>
        <dbReference type="PROSITE" id="PS50850"/>
    </source>
</evidence>
<dbReference type="GO" id="GO:0005886">
    <property type="term" value="C:plasma membrane"/>
    <property type="evidence" value="ECO:0007669"/>
    <property type="project" value="TreeGrafter"/>
</dbReference>
<feature type="transmembrane region" description="Helical" evidence="4">
    <location>
        <begin position="58"/>
        <end position="82"/>
    </location>
</feature>
<feature type="transmembrane region" description="Helical" evidence="4">
    <location>
        <begin position="119"/>
        <end position="141"/>
    </location>
</feature>
<evidence type="ECO:0000256" key="3">
    <source>
        <dbReference type="ARBA" id="ARBA00023136"/>
    </source>
</evidence>
<evidence type="ECO:0000256" key="4">
    <source>
        <dbReference type="SAM" id="Phobius"/>
    </source>
</evidence>
<proteinExistence type="predicted"/>
<feature type="transmembrane region" description="Helical" evidence="4">
    <location>
        <begin position="338"/>
        <end position="360"/>
    </location>
</feature>
<dbReference type="Proteomes" id="UP000199002">
    <property type="component" value="Unassembled WGS sequence"/>
</dbReference>
<feature type="transmembrane region" description="Helical" evidence="4">
    <location>
        <begin position="401"/>
        <end position="420"/>
    </location>
</feature>
<dbReference type="AlphaFoldDB" id="A0A1H3XNW9"/>
<evidence type="ECO:0000313" key="6">
    <source>
        <dbReference type="EMBL" id="SEA01137.1"/>
    </source>
</evidence>
<dbReference type="Gene3D" id="1.20.1250.20">
    <property type="entry name" value="MFS general substrate transporter like domains"/>
    <property type="match status" value="2"/>
</dbReference>
<feature type="domain" description="Major facilitator superfamily (MFS) profile" evidence="5">
    <location>
        <begin position="28"/>
        <end position="425"/>
    </location>
</feature>
<dbReference type="PROSITE" id="PS50850">
    <property type="entry name" value="MFS"/>
    <property type="match status" value="1"/>
</dbReference>
<keyword evidence="1 4" id="KW-0812">Transmembrane</keyword>
<keyword evidence="3 4" id="KW-0472">Membrane</keyword>
<evidence type="ECO:0000313" key="7">
    <source>
        <dbReference type="Proteomes" id="UP000199002"/>
    </source>
</evidence>
<evidence type="ECO:0000256" key="1">
    <source>
        <dbReference type="ARBA" id="ARBA00022692"/>
    </source>
</evidence>
<dbReference type="Pfam" id="PF06779">
    <property type="entry name" value="MFS_4"/>
    <property type="match status" value="1"/>
</dbReference>
<feature type="transmembrane region" description="Helical" evidence="4">
    <location>
        <begin position="253"/>
        <end position="274"/>
    </location>
</feature>
<dbReference type="InterPro" id="IPR036259">
    <property type="entry name" value="MFS_trans_sf"/>
</dbReference>
<dbReference type="GO" id="GO:0022857">
    <property type="term" value="F:transmembrane transporter activity"/>
    <property type="evidence" value="ECO:0007669"/>
    <property type="project" value="InterPro"/>
</dbReference>
<feature type="transmembrane region" description="Helical" evidence="4">
    <location>
        <begin position="153"/>
        <end position="176"/>
    </location>
</feature>
<feature type="transmembrane region" description="Helical" evidence="4">
    <location>
        <begin position="94"/>
        <end position="113"/>
    </location>
</feature>
<feature type="transmembrane region" description="Helical" evidence="4">
    <location>
        <begin position="188"/>
        <end position="208"/>
    </location>
</feature>
<accession>A0A1H3XNW9</accession>
<dbReference type="SUPFAM" id="SSF103473">
    <property type="entry name" value="MFS general substrate transporter"/>
    <property type="match status" value="1"/>
</dbReference>
<keyword evidence="2 4" id="KW-1133">Transmembrane helix</keyword>
<dbReference type="PANTHER" id="PTHR23537">
    <property type="match status" value="1"/>
</dbReference>
<feature type="transmembrane region" description="Helical" evidence="4">
    <location>
        <begin position="372"/>
        <end position="395"/>
    </location>
</feature>
<evidence type="ECO:0000256" key="2">
    <source>
        <dbReference type="ARBA" id="ARBA00022989"/>
    </source>
</evidence>
<feature type="transmembrane region" description="Helical" evidence="4">
    <location>
        <begin position="286"/>
        <end position="303"/>
    </location>
</feature>
<organism evidence="6 7">
    <name type="scientific">Acidovorax soli</name>
    <dbReference type="NCBI Taxonomy" id="592050"/>
    <lineage>
        <taxon>Bacteria</taxon>
        <taxon>Pseudomonadati</taxon>
        <taxon>Pseudomonadota</taxon>
        <taxon>Betaproteobacteria</taxon>
        <taxon>Burkholderiales</taxon>
        <taxon>Comamonadaceae</taxon>
        <taxon>Acidovorax</taxon>
    </lineage>
</organism>
<feature type="transmembrane region" description="Helical" evidence="4">
    <location>
        <begin position="315"/>
        <end position="332"/>
    </location>
</feature>